<dbReference type="PANTHER" id="PTHR43153:SF1">
    <property type="entry name" value="ELECTRON TRANSFER FLAVOPROTEIN SUBUNIT ALPHA, MITOCHONDRIAL"/>
    <property type="match status" value="1"/>
</dbReference>
<dbReference type="Pfam" id="PF00766">
    <property type="entry name" value="ETF_alpha"/>
    <property type="match status" value="1"/>
</dbReference>
<dbReference type="InterPro" id="IPR014730">
    <property type="entry name" value="ETF_a/b_N"/>
</dbReference>
<dbReference type="Proteomes" id="UP001269375">
    <property type="component" value="Unassembled WGS sequence"/>
</dbReference>
<evidence type="ECO:0000256" key="2">
    <source>
        <dbReference type="ARBA" id="ARBA00022982"/>
    </source>
</evidence>
<evidence type="ECO:0000259" key="5">
    <source>
        <dbReference type="Pfam" id="PF01012"/>
    </source>
</evidence>
<dbReference type="PANTHER" id="PTHR43153">
    <property type="entry name" value="ELECTRON TRANSFER FLAVOPROTEIN ALPHA"/>
    <property type="match status" value="1"/>
</dbReference>
<evidence type="ECO:0000256" key="3">
    <source>
        <dbReference type="SAM" id="MobiDB-lite"/>
    </source>
</evidence>
<dbReference type="InterPro" id="IPR029035">
    <property type="entry name" value="DHS-like_NAD/FAD-binding_dom"/>
</dbReference>
<dbReference type="Gene3D" id="3.40.50.1220">
    <property type="entry name" value="TPP-binding domain"/>
    <property type="match status" value="1"/>
</dbReference>
<proteinExistence type="inferred from homology"/>
<evidence type="ECO:0000313" key="7">
    <source>
        <dbReference type="Proteomes" id="UP001269375"/>
    </source>
</evidence>
<protein>
    <submittedName>
        <fullName evidence="6">Electron transfer flavoprotein subunit alpha/FixB family protein</fullName>
    </submittedName>
</protein>
<name>A0ABU1GSY2_9GAMM</name>
<comment type="similarity">
    <text evidence="1">Belongs to the ETF alpha-subunit/FixB family.</text>
</comment>
<dbReference type="Pfam" id="PF01012">
    <property type="entry name" value="ETF"/>
    <property type="match status" value="1"/>
</dbReference>
<keyword evidence="7" id="KW-1185">Reference proteome</keyword>
<evidence type="ECO:0000259" key="4">
    <source>
        <dbReference type="Pfam" id="PF00766"/>
    </source>
</evidence>
<dbReference type="SUPFAM" id="SSF52467">
    <property type="entry name" value="DHS-like NAD/FAD-binding domain"/>
    <property type="match status" value="1"/>
</dbReference>
<sequence>MSLTRKNPRLEWIARNRLHPEHAQVMAELDASSSPSQWMGPNGLLRRDPHRVGRMGPNGLKRIDRSGLLAGQAYGSGGKQAKAEPQKPLITIDDPAFIVAVVPDMAGGELTSHDKDVLGMARQLADADPQRQGAVLAVVFGSYRETRFEHAGIDRLVFLEDERLEGYSPERRLSRLEDIERELTPERWLFPDSQLGGAELGRRLSVRLKERPATHVWQLLSEDGEWRCECRGARERSDIVRSLPRCILALEECAEPVSENRYEVKPVELSSTAPETMIRIDNLGQVEVDPASVALGEAEFILSGGNGVKNWDRFHNAALQLRAAEGASRVAVDNGFMPRERQVGATGTWVSARVYIAVGISGAIQHLQGIERCNKVVAINNDGGCDMVKRADLAIIGDAEGVLEALVELIEQKRSEESHHEAA</sequence>
<accession>A0ABU1GSY2</accession>
<dbReference type="RefSeq" id="WP_251593412.1">
    <property type="nucleotide sequence ID" value="NZ_JAMLJI010000002.1"/>
</dbReference>
<dbReference type="SUPFAM" id="SSF52402">
    <property type="entry name" value="Adenine nucleotide alpha hydrolases-like"/>
    <property type="match status" value="1"/>
</dbReference>
<evidence type="ECO:0000313" key="6">
    <source>
        <dbReference type="EMBL" id="MDR5894523.1"/>
    </source>
</evidence>
<dbReference type="InterPro" id="IPR014731">
    <property type="entry name" value="ETF_asu_C"/>
</dbReference>
<gene>
    <name evidence="6" type="ORF">QC825_00380</name>
</gene>
<dbReference type="InterPro" id="IPR001308">
    <property type="entry name" value="ETF_a/FixB"/>
</dbReference>
<evidence type="ECO:0000256" key="1">
    <source>
        <dbReference type="ARBA" id="ARBA00005817"/>
    </source>
</evidence>
<reference evidence="6 7" key="1">
    <citation type="submission" date="2023-04" db="EMBL/GenBank/DDBJ databases">
        <title>A long-awaited taxogenomic arrangement of the family Halomonadaceae.</title>
        <authorList>
            <person name="De La Haba R."/>
            <person name="Chuvochina M."/>
            <person name="Wittouck S."/>
            <person name="Arahal D.R."/>
            <person name="Sanchez-Porro C."/>
            <person name="Hugenholtz P."/>
            <person name="Ventosa A."/>
        </authorList>
    </citation>
    <scope>NUCLEOTIDE SEQUENCE [LARGE SCALE GENOMIC DNA]</scope>
    <source>
        <strain evidence="6 7">DSM 22428</strain>
    </source>
</reference>
<feature type="domain" description="Electron transfer flavoprotein alpha/beta-subunit N-terminal" evidence="5">
    <location>
        <begin position="105"/>
        <end position="229"/>
    </location>
</feature>
<feature type="region of interest" description="Disordered" evidence="3">
    <location>
        <begin position="31"/>
        <end position="51"/>
    </location>
</feature>
<organism evidence="6 7">
    <name type="scientific">Larsenimonas suaedae</name>
    <dbReference type="NCBI Taxonomy" id="1851019"/>
    <lineage>
        <taxon>Bacteria</taxon>
        <taxon>Pseudomonadati</taxon>
        <taxon>Pseudomonadota</taxon>
        <taxon>Gammaproteobacteria</taxon>
        <taxon>Oceanospirillales</taxon>
        <taxon>Halomonadaceae</taxon>
        <taxon>Larsenimonas</taxon>
    </lineage>
</organism>
<comment type="caution">
    <text evidence="6">The sequence shown here is derived from an EMBL/GenBank/DDBJ whole genome shotgun (WGS) entry which is preliminary data.</text>
</comment>
<keyword evidence="2" id="KW-0249">Electron transport</keyword>
<dbReference type="EMBL" id="JARWAO010000001">
    <property type="protein sequence ID" value="MDR5894523.1"/>
    <property type="molecule type" value="Genomic_DNA"/>
</dbReference>
<dbReference type="InterPro" id="IPR014729">
    <property type="entry name" value="Rossmann-like_a/b/a_fold"/>
</dbReference>
<keyword evidence="2" id="KW-0813">Transport</keyword>
<feature type="domain" description="Electron transfer flavoprotein alpha subunit C-terminal" evidence="4">
    <location>
        <begin position="295"/>
        <end position="371"/>
    </location>
</feature>
<dbReference type="Gene3D" id="3.40.50.620">
    <property type="entry name" value="HUPs"/>
    <property type="match status" value="1"/>
</dbReference>